<keyword evidence="2" id="KW-1185">Reference proteome</keyword>
<organism evidence="1 2">
    <name type="scientific">Paenibacillus violae</name>
    <dbReference type="NCBI Taxonomy" id="3077234"/>
    <lineage>
        <taxon>Bacteria</taxon>
        <taxon>Bacillati</taxon>
        <taxon>Bacillota</taxon>
        <taxon>Bacilli</taxon>
        <taxon>Bacillales</taxon>
        <taxon>Paenibacillaceae</taxon>
        <taxon>Paenibacillus</taxon>
    </lineage>
</organism>
<evidence type="ECO:0008006" key="3">
    <source>
        <dbReference type="Google" id="ProtNLM"/>
    </source>
</evidence>
<comment type="caution">
    <text evidence="1">The sequence shown here is derived from an EMBL/GenBank/DDBJ whole genome shotgun (WGS) entry which is preliminary data.</text>
</comment>
<protein>
    <recommendedName>
        <fullName evidence="3">N-acetyltransferase domain-containing protein</fullName>
    </recommendedName>
</protein>
<dbReference type="EMBL" id="JAWCUD010000004">
    <property type="protein sequence ID" value="MDU0202499.1"/>
    <property type="molecule type" value="Genomic_DNA"/>
</dbReference>
<evidence type="ECO:0000313" key="2">
    <source>
        <dbReference type="Proteomes" id="UP001260980"/>
    </source>
</evidence>
<sequence>MTASIYKRCVTDDDLAKVSLFILENRRDMHPSYSATDTITMLYSFIKYGQLIQVVDQNVQRIIAASAYYLGTPEHDYEDKHIAFVEMAIADRAYRGSRLFIKGLRFLVSEIMSDNPDVQEVRFAALADNVYLCRLYAKFADISHEEDSILGKQMKFGVKINNLRAFLDKFVKV</sequence>
<dbReference type="RefSeq" id="WP_315952656.1">
    <property type="nucleotide sequence ID" value="NZ_JAWCUD010000004.1"/>
</dbReference>
<gene>
    <name evidence="1" type="ORF">RQP52_15450</name>
</gene>
<accession>A0ABU3RE08</accession>
<proteinExistence type="predicted"/>
<reference evidence="1 2" key="1">
    <citation type="submission" date="2023-10" db="EMBL/GenBank/DDBJ databases">
        <title>Paenibacillus strain PFR10 Genome sequencing and assembly.</title>
        <authorList>
            <person name="Kim I."/>
        </authorList>
    </citation>
    <scope>NUCLEOTIDE SEQUENCE [LARGE SCALE GENOMIC DNA]</scope>
    <source>
        <strain evidence="1 2">PFR10</strain>
    </source>
</reference>
<evidence type="ECO:0000313" key="1">
    <source>
        <dbReference type="EMBL" id="MDU0202499.1"/>
    </source>
</evidence>
<name>A0ABU3RE08_9BACL</name>
<dbReference type="Proteomes" id="UP001260980">
    <property type="component" value="Unassembled WGS sequence"/>
</dbReference>